<dbReference type="EMBL" id="DYVQ01000067">
    <property type="protein sequence ID" value="HJF73959.1"/>
    <property type="molecule type" value="Genomic_DNA"/>
</dbReference>
<dbReference type="InterPro" id="IPR049802">
    <property type="entry name" value="RhsC-like_FIX"/>
</dbReference>
<feature type="coiled-coil region" evidence="1">
    <location>
        <begin position="240"/>
        <end position="267"/>
    </location>
</feature>
<reference evidence="4 6" key="3">
    <citation type="submission" date="2023-06" db="EMBL/GenBank/DDBJ databases">
        <title>Complete Genome Sequence of Gallibacterium anatis Strain BJF12, Isolated from a chicken with diarrhea.</title>
        <authorList>
            <person name="Guo F."/>
            <person name="Bu W."/>
            <person name="Xu F."/>
            <person name="Wen T."/>
        </authorList>
    </citation>
    <scope>NUCLEOTIDE SEQUENCE [LARGE SCALE GENOMIC DNA]</scope>
    <source>
        <strain evidence="4 6">BJF12</strain>
    </source>
</reference>
<dbReference type="Proteomes" id="UP001226750">
    <property type="component" value="Chromosome"/>
</dbReference>
<dbReference type="CDD" id="cd20746">
    <property type="entry name" value="FIX_Ntox15_NUC_DUF4112_RhsA-like"/>
    <property type="match status" value="1"/>
</dbReference>
<dbReference type="RefSeq" id="WP_285097500.1">
    <property type="nucleotide sequence ID" value="NZ_CP126975.1"/>
</dbReference>
<feature type="transmembrane region" description="Helical" evidence="2">
    <location>
        <begin position="100"/>
        <end position="119"/>
    </location>
</feature>
<dbReference type="EMBL" id="CP126975">
    <property type="protein sequence ID" value="WIM80681.1"/>
    <property type="molecule type" value="Genomic_DNA"/>
</dbReference>
<organism evidence="3 5">
    <name type="scientific">Gallibacterium anatis</name>
    <dbReference type="NCBI Taxonomy" id="750"/>
    <lineage>
        <taxon>Bacteria</taxon>
        <taxon>Pseudomonadati</taxon>
        <taxon>Pseudomonadota</taxon>
        <taxon>Gammaproteobacteria</taxon>
        <taxon>Pasteurellales</taxon>
        <taxon>Pasteurellaceae</taxon>
        <taxon>Gallibacterium</taxon>
    </lineage>
</organism>
<protein>
    <recommendedName>
        <fullName evidence="7">Pre-toxin TG domain-containing protein</fullName>
    </recommendedName>
</protein>
<evidence type="ECO:0000256" key="2">
    <source>
        <dbReference type="SAM" id="Phobius"/>
    </source>
</evidence>
<dbReference type="AlphaFoldDB" id="A0A921HBA5"/>
<proteinExistence type="predicted"/>
<evidence type="ECO:0008006" key="7">
    <source>
        <dbReference type="Google" id="ProtNLM"/>
    </source>
</evidence>
<reference evidence="3" key="2">
    <citation type="submission" date="2021-09" db="EMBL/GenBank/DDBJ databases">
        <authorList>
            <person name="Gilroy R."/>
        </authorList>
    </citation>
    <scope>NUCLEOTIDE SEQUENCE</scope>
    <source>
        <strain evidence="3">ChiHjej11B10-15683</strain>
    </source>
</reference>
<evidence type="ECO:0000313" key="5">
    <source>
        <dbReference type="Proteomes" id="UP000749334"/>
    </source>
</evidence>
<evidence type="ECO:0000256" key="1">
    <source>
        <dbReference type="SAM" id="Coils"/>
    </source>
</evidence>
<reference evidence="3" key="1">
    <citation type="journal article" date="2021" name="PeerJ">
        <title>Extensive microbial diversity within the chicken gut microbiome revealed by metagenomics and culture.</title>
        <authorList>
            <person name="Gilroy R."/>
            <person name="Ravi A."/>
            <person name="Getino M."/>
            <person name="Pursley I."/>
            <person name="Horton D.L."/>
            <person name="Alikhan N.F."/>
            <person name="Baker D."/>
            <person name="Gharbi K."/>
            <person name="Hall N."/>
            <person name="Watson M."/>
            <person name="Adriaenssens E.M."/>
            <person name="Foster-Nyarko E."/>
            <person name="Jarju S."/>
            <person name="Secka A."/>
            <person name="Antonio M."/>
            <person name="Oren A."/>
            <person name="Chaudhuri R.R."/>
            <person name="La Ragione R."/>
            <person name="Hildebrand F."/>
            <person name="Pallen M.J."/>
        </authorList>
    </citation>
    <scope>NUCLEOTIDE SEQUENCE</scope>
    <source>
        <strain evidence="3">ChiHjej11B10-15683</strain>
    </source>
</reference>
<evidence type="ECO:0000313" key="3">
    <source>
        <dbReference type="EMBL" id="HJF73959.1"/>
    </source>
</evidence>
<keyword evidence="6" id="KW-1185">Reference proteome</keyword>
<evidence type="ECO:0000313" key="4">
    <source>
        <dbReference type="EMBL" id="WIM80681.1"/>
    </source>
</evidence>
<dbReference type="Proteomes" id="UP000749334">
    <property type="component" value="Unassembled WGS sequence"/>
</dbReference>
<accession>A0A921HBA5</accession>
<keyword evidence="2" id="KW-0472">Membrane</keyword>
<sequence>MWIDKLIAEANKALNEVYEDLSNAVSNGLEAVSNTARSSVDWVWGTLLGNWNPNQTISQIVADVALGFVPIVGQILDLRDLTACIYALIDEKDKDKQKEYWLLLILTLIAIIPGAGDVIKGIGKIIILNIRRYGTKNVEKAAVASIESIKRLLQDEKVIKVLRNNNATKIITDTISYFRLKINLLNADVILSHWRERNEQIKRLLEPPYRLAMPEGVERFVKEALHSSEYVFSKASTELNNSLQEAKNILTKVLDELEKELNQLGIQAGKEKYTGIALEKNNPQVVRGYTNKRKGIYGEQVSDEFMEERNFRSMLSPERQKRLLEGETATGRGIDGVYANPKPPPPYIITETKFRTKAGEYIDGDGRLSKAKKVEDLLGSTKEGKQMSDDWIRQRLNTALSNDEVALDVKDKGYDKWLMIVNDNGQVVEIYQIVSSGKDAKVIGTINIGDYK</sequence>
<gene>
    <name evidence="3" type="ORF">K8W15_07235</name>
    <name evidence="4" type="ORF">QP018_05485</name>
</gene>
<keyword evidence="1" id="KW-0175">Coiled coil</keyword>
<keyword evidence="2" id="KW-1133">Transmembrane helix</keyword>
<keyword evidence="2" id="KW-0812">Transmembrane</keyword>
<name>A0A921HBA5_9PAST</name>
<evidence type="ECO:0000313" key="6">
    <source>
        <dbReference type="Proteomes" id="UP001226750"/>
    </source>
</evidence>